<keyword evidence="6" id="KW-1185">Reference proteome</keyword>
<dbReference type="AlphaFoldDB" id="A0A2N5D4V8"/>
<organism evidence="4 5">
    <name type="scientific">Caulobacter flavus</name>
    <dbReference type="NCBI Taxonomy" id="1679497"/>
    <lineage>
        <taxon>Bacteria</taxon>
        <taxon>Pseudomonadati</taxon>
        <taxon>Pseudomonadota</taxon>
        <taxon>Alphaproteobacteria</taxon>
        <taxon>Caulobacterales</taxon>
        <taxon>Caulobacteraceae</taxon>
        <taxon>Caulobacter</taxon>
    </lineage>
</organism>
<dbReference type="KEGG" id="cfh:C1707_13135"/>
<dbReference type="OrthoDB" id="7193474at2"/>
<keyword evidence="2" id="KW-0472">Membrane</keyword>
<evidence type="ECO:0000256" key="1">
    <source>
        <dbReference type="SAM" id="MobiDB-lite"/>
    </source>
</evidence>
<reference evidence="4 5" key="1">
    <citation type="submission" date="2017-12" db="EMBL/GenBank/DDBJ databases">
        <title>The genome sequence of Caulobacter flavus CGMCC1 15093.</title>
        <authorList>
            <person name="Gao J."/>
            <person name="Mao X."/>
            <person name="Sun J."/>
        </authorList>
    </citation>
    <scope>NUCLEOTIDE SEQUENCE [LARGE SCALE GENOMIC DNA]</scope>
    <source>
        <strain evidence="4 5">CGMCC1 15093</strain>
    </source>
</reference>
<dbReference type="EMBL" id="PJRQ01000003">
    <property type="protein sequence ID" value="PLR21104.1"/>
    <property type="molecule type" value="Genomic_DNA"/>
</dbReference>
<sequence>MSASEPADPAAPSCEWTNHGRHDWTGRGPNGENLVYAGQRTALLEGRGYGSRWSSTLAVTRRGMLPAVLMPENSLDRLAKRIGYTVEHQTGDADFDARIHLACDDAEPALRLAETPALRRAVLHLLDSGVKRLTVDHEGVTVELRERLRPDGPDAEHDLWTMSEALCAVAALWPENRAKSRRRWFRRETAALIWGAMLVAAAPITAFDDETFAERQIETYVQTDWLGLAVWLALALIPLAAAGFRRASGHRALVALAACALAVAPFSQSLLQRRANTWFTRAQTDVPAELTDLRVIDSTDNGPSYEATIMVADRATDWALTPHEGQLAAEGRLCAAGVVATGLRDLRYVKGVRTWACRPSLGGEPDAAQP</sequence>
<name>A0A2N5D4V8_9CAUL</name>
<feature type="compositionally biased region" description="Low complexity" evidence="1">
    <location>
        <begin position="1"/>
        <end position="13"/>
    </location>
</feature>
<feature type="transmembrane region" description="Helical" evidence="2">
    <location>
        <begin position="226"/>
        <end position="245"/>
    </location>
</feature>
<evidence type="ECO:0000313" key="4">
    <source>
        <dbReference type="EMBL" id="PLR21104.1"/>
    </source>
</evidence>
<evidence type="ECO:0000313" key="3">
    <source>
        <dbReference type="EMBL" id="AYV47128.1"/>
    </source>
</evidence>
<keyword evidence="2" id="KW-0812">Transmembrane</keyword>
<evidence type="ECO:0000256" key="2">
    <source>
        <dbReference type="SAM" id="Phobius"/>
    </source>
</evidence>
<feature type="region of interest" description="Disordered" evidence="1">
    <location>
        <begin position="1"/>
        <end position="32"/>
    </location>
</feature>
<proteinExistence type="predicted"/>
<dbReference type="Proteomes" id="UP000281192">
    <property type="component" value="Chromosome"/>
</dbReference>
<feature type="transmembrane region" description="Helical" evidence="2">
    <location>
        <begin position="189"/>
        <end position="206"/>
    </location>
</feature>
<evidence type="ECO:0000313" key="6">
    <source>
        <dbReference type="Proteomes" id="UP000281192"/>
    </source>
</evidence>
<gene>
    <name evidence="3" type="ORF">C1707_13135</name>
    <name evidence="4" type="ORF">CFHF_01225</name>
</gene>
<accession>A0A2N5D4V8</accession>
<dbReference type="EMBL" id="CP026100">
    <property type="protein sequence ID" value="AYV47128.1"/>
    <property type="molecule type" value="Genomic_DNA"/>
</dbReference>
<protein>
    <submittedName>
        <fullName evidence="4">Uncharacterized protein</fullName>
    </submittedName>
</protein>
<evidence type="ECO:0000313" key="5">
    <source>
        <dbReference type="Proteomes" id="UP000234483"/>
    </source>
</evidence>
<dbReference type="Proteomes" id="UP000234483">
    <property type="component" value="Unassembled WGS sequence"/>
</dbReference>
<dbReference type="RefSeq" id="WP_101711214.1">
    <property type="nucleotide sequence ID" value="NZ_CP026100.1"/>
</dbReference>
<keyword evidence="2" id="KW-1133">Transmembrane helix</keyword>
<reference evidence="3 6" key="2">
    <citation type="submission" date="2018-01" db="EMBL/GenBank/DDBJ databases">
        <title>Complete genome sequence of Caulobacter flavus RHGG3.</title>
        <authorList>
            <person name="Yang E."/>
        </authorList>
    </citation>
    <scope>NUCLEOTIDE SEQUENCE [LARGE SCALE GENOMIC DNA]</scope>
    <source>
        <strain evidence="3 6">RHGG3</strain>
    </source>
</reference>